<dbReference type="CDD" id="cd02440">
    <property type="entry name" value="AdoMet_MTases"/>
    <property type="match status" value="1"/>
</dbReference>
<dbReference type="EMBL" id="BOMH01000023">
    <property type="protein sequence ID" value="GID65277.1"/>
    <property type="molecule type" value="Genomic_DNA"/>
</dbReference>
<reference evidence="3" key="1">
    <citation type="submission" date="2021-01" db="EMBL/GenBank/DDBJ databases">
        <title>Whole genome shotgun sequence of Actinoplanes cyaneus NBRC 14990.</title>
        <authorList>
            <person name="Komaki H."/>
            <person name="Tamura T."/>
        </authorList>
    </citation>
    <scope>NUCLEOTIDE SEQUENCE</scope>
    <source>
        <strain evidence="3">NBRC 14990</strain>
    </source>
</reference>
<sequence length="230" mass="25259">MTEDLVSDEQLAEQLDYYSRRAPEYDDWWLRRGAFDKGKAENDAWFAEAGLALGALQTAELGSEVLELAPGTGTWSVHLAPRAARLTLVDGSAAMLARNPVAGLPHVRTEIADLFTWDTGDRYDSVVFTFWVSHVPRERLRPFFAKVSSWLRPGGTVFFVDDSPASVAEPHVAAVAGQTMRRRLSNGDGATVVKNFYTAGELIDAAGRAGIDVQIGDTGRFFQFGVGHRR</sequence>
<dbReference type="SUPFAM" id="SSF53335">
    <property type="entry name" value="S-adenosyl-L-methionine-dependent methyltransferases"/>
    <property type="match status" value="1"/>
</dbReference>
<dbReference type="PANTHER" id="PTHR43861">
    <property type="entry name" value="TRANS-ACONITATE 2-METHYLTRANSFERASE-RELATED"/>
    <property type="match status" value="1"/>
</dbReference>
<keyword evidence="4" id="KW-1185">Reference proteome</keyword>
<comment type="caution">
    <text evidence="3">The sequence shown here is derived from an EMBL/GenBank/DDBJ whole genome shotgun (WGS) entry which is preliminary data.</text>
</comment>
<name>A0A919IH61_9ACTN</name>
<dbReference type="RefSeq" id="WP_203741242.1">
    <property type="nucleotide sequence ID" value="NZ_BAAAUC010000018.1"/>
</dbReference>
<evidence type="ECO:0000313" key="3">
    <source>
        <dbReference type="EMBL" id="GID65277.1"/>
    </source>
</evidence>
<dbReference type="Pfam" id="PF13649">
    <property type="entry name" value="Methyltransf_25"/>
    <property type="match status" value="1"/>
</dbReference>
<keyword evidence="1" id="KW-0808">Transferase</keyword>
<protein>
    <recommendedName>
        <fullName evidence="2">Methyltransferase domain-containing protein</fullName>
    </recommendedName>
</protein>
<organism evidence="3 4">
    <name type="scientific">Actinoplanes cyaneus</name>
    <dbReference type="NCBI Taxonomy" id="52696"/>
    <lineage>
        <taxon>Bacteria</taxon>
        <taxon>Bacillati</taxon>
        <taxon>Actinomycetota</taxon>
        <taxon>Actinomycetes</taxon>
        <taxon>Micromonosporales</taxon>
        <taxon>Micromonosporaceae</taxon>
        <taxon>Actinoplanes</taxon>
    </lineage>
</organism>
<evidence type="ECO:0000313" key="4">
    <source>
        <dbReference type="Proteomes" id="UP000619479"/>
    </source>
</evidence>
<accession>A0A919IH61</accession>
<dbReference type="GO" id="GO:0016740">
    <property type="term" value="F:transferase activity"/>
    <property type="evidence" value="ECO:0007669"/>
    <property type="project" value="UniProtKB-KW"/>
</dbReference>
<gene>
    <name evidence="3" type="ORF">Acy02nite_31580</name>
</gene>
<evidence type="ECO:0000256" key="1">
    <source>
        <dbReference type="ARBA" id="ARBA00022679"/>
    </source>
</evidence>
<dbReference type="InterPro" id="IPR029063">
    <property type="entry name" value="SAM-dependent_MTases_sf"/>
</dbReference>
<dbReference type="AlphaFoldDB" id="A0A919IH61"/>
<dbReference type="Proteomes" id="UP000619479">
    <property type="component" value="Unassembled WGS sequence"/>
</dbReference>
<feature type="domain" description="Methyltransferase" evidence="2">
    <location>
        <begin position="65"/>
        <end position="155"/>
    </location>
</feature>
<evidence type="ECO:0000259" key="2">
    <source>
        <dbReference type="Pfam" id="PF13649"/>
    </source>
</evidence>
<dbReference type="Gene3D" id="3.40.50.150">
    <property type="entry name" value="Vaccinia Virus protein VP39"/>
    <property type="match status" value="1"/>
</dbReference>
<proteinExistence type="predicted"/>
<dbReference type="InterPro" id="IPR041698">
    <property type="entry name" value="Methyltransf_25"/>
</dbReference>